<dbReference type="AlphaFoldDB" id="A0A1Y0HS67"/>
<reference evidence="2 3" key="1">
    <citation type="submission" date="2017-05" db="EMBL/GenBank/DDBJ databases">
        <authorList>
            <person name="Song R."/>
            <person name="Chenine A.L."/>
            <person name="Ruprecht R.M."/>
        </authorList>
    </citation>
    <scope>NUCLEOTIDE SEQUENCE [LARGE SCALE GENOMIC DNA]</scope>
    <source>
        <strain evidence="2 3">PSBB019</strain>
    </source>
</reference>
<organism evidence="2 3">
    <name type="scientific">Cellulosimicrobium cellulans</name>
    <name type="common">Arthrobacter luteus</name>
    <dbReference type="NCBI Taxonomy" id="1710"/>
    <lineage>
        <taxon>Bacteria</taxon>
        <taxon>Bacillati</taxon>
        <taxon>Actinomycetota</taxon>
        <taxon>Actinomycetes</taxon>
        <taxon>Micrococcales</taxon>
        <taxon>Promicromonosporaceae</taxon>
        <taxon>Cellulosimicrobium</taxon>
    </lineage>
</organism>
<name>A0A1Y0HS67_CELCE</name>
<evidence type="ECO:0000313" key="2">
    <source>
        <dbReference type="EMBL" id="ARU50155.1"/>
    </source>
</evidence>
<feature type="region of interest" description="Disordered" evidence="1">
    <location>
        <begin position="145"/>
        <end position="189"/>
    </location>
</feature>
<evidence type="ECO:0000313" key="3">
    <source>
        <dbReference type="Proteomes" id="UP000196228"/>
    </source>
</evidence>
<sequence>MTNVIIEAGELTASAEDRIVSGLLLPYGEQGRTNLGRFTVEQGDFQVPADPEVVTANTDHARQQPVGRAVTLTDSPRGLFAAFKIGRTPEGDQLLAEHAQGKRRSLSVEVTDVVIRAGRAVAGRVYGAAFVERGAFPSATLLAADVGEDPNQAETAATTEEEEETMTETATAEAPAAATETTAPAEATTTTGTLAAAQAPHAQLPAGMRPSGAAPTTAGSGLVINEPADLFAALARLHQTQDRDLMAALSDVKISGANTVGSATHQPVWIGKLWQGLQYIRRATPVATQKELTALQVKGWKWTTKPRVERWAGNKANVPSNAPAATNADATAQRFAGAHDIAREFHDFPNPEFWEAYFEAMRESYAWESDVYALETWLAGATAVERGSVPTDVSPALVKLVDGALAVNKKAAPTFAFLAEDVWREYVLTPKDHVLEMLSSSLSNLTEGQIANFVVQPTPYDQDGAAVMDEGQVLVGTRAAITFRELGGSPIRVEGLDMVKGGIDPGLFGYALAQVDEPLGLALVTDPVTP</sequence>
<accession>A0A1Y0HS67</accession>
<protein>
    <submittedName>
        <fullName evidence="2">Uncharacterized protein</fullName>
    </submittedName>
</protein>
<dbReference type="EMBL" id="CP021383">
    <property type="protein sequence ID" value="ARU50155.1"/>
    <property type="molecule type" value="Genomic_DNA"/>
</dbReference>
<evidence type="ECO:0000256" key="1">
    <source>
        <dbReference type="SAM" id="MobiDB-lite"/>
    </source>
</evidence>
<dbReference type="Proteomes" id="UP000196228">
    <property type="component" value="Chromosome"/>
</dbReference>
<dbReference type="OrthoDB" id="4411595at2"/>
<dbReference type="KEGG" id="cceu:CBR64_00110"/>
<gene>
    <name evidence="2" type="ORF">CBR64_00110</name>
</gene>
<feature type="compositionally biased region" description="Low complexity" evidence="1">
    <location>
        <begin position="167"/>
        <end position="189"/>
    </location>
</feature>
<proteinExistence type="predicted"/>
<dbReference type="RefSeq" id="WP_087469246.1">
    <property type="nucleotide sequence ID" value="NZ_CP021383.1"/>
</dbReference>